<accession>A0A0N5AJZ1</accession>
<dbReference type="AlphaFoldDB" id="A0A0N5AJZ1"/>
<evidence type="ECO:0000313" key="3">
    <source>
        <dbReference type="WBParaSite" id="SMUV_0000479201-mRNA-1"/>
    </source>
</evidence>
<feature type="domain" description="TLDc" evidence="1">
    <location>
        <begin position="47"/>
        <end position="190"/>
    </location>
</feature>
<sequence>MKKAEDLNNLEIWKRDNCSRMFDAVQHKLMENFGLLDSVELKKQESDVLSDFEMWFIMSSLPNLYFPTATKDGNLVANNWTKLYSSTEHGISVTRFQANVFDYRGPTVGVFRFRDGSLFVLAREDEWKDSSKPYTSTSTILIKLFPDYVRIESPSIYCNFKLRNSPLKLSFDSYGTISKDMDNLIDVEVT</sequence>
<dbReference type="SMART" id="SM00584">
    <property type="entry name" value="TLDc"/>
    <property type="match status" value="1"/>
</dbReference>
<reference evidence="3" key="1">
    <citation type="submission" date="2017-02" db="UniProtKB">
        <authorList>
            <consortium name="WormBaseParasite"/>
        </authorList>
    </citation>
    <scope>IDENTIFICATION</scope>
</reference>
<evidence type="ECO:0000259" key="1">
    <source>
        <dbReference type="PROSITE" id="PS51886"/>
    </source>
</evidence>
<dbReference type="PROSITE" id="PS51886">
    <property type="entry name" value="TLDC"/>
    <property type="match status" value="1"/>
</dbReference>
<keyword evidence="2" id="KW-1185">Reference proteome</keyword>
<proteinExistence type="predicted"/>
<evidence type="ECO:0000313" key="2">
    <source>
        <dbReference type="Proteomes" id="UP000046393"/>
    </source>
</evidence>
<organism evidence="2 3">
    <name type="scientific">Syphacia muris</name>
    <dbReference type="NCBI Taxonomy" id="451379"/>
    <lineage>
        <taxon>Eukaryota</taxon>
        <taxon>Metazoa</taxon>
        <taxon>Ecdysozoa</taxon>
        <taxon>Nematoda</taxon>
        <taxon>Chromadorea</taxon>
        <taxon>Rhabditida</taxon>
        <taxon>Spirurina</taxon>
        <taxon>Oxyuridomorpha</taxon>
        <taxon>Oxyuroidea</taxon>
        <taxon>Oxyuridae</taxon>
        <taxon>Syphacia</taxon>
    </lineage>
</organism>
<dbReference type="InterPro" id="IPR006571">
    <property type="entry name" value="TLDc_dom"/>
</dbReference>
<dbReference type="Pfam" id="PF07534">
    <property type="entry name" value="TLD"/>
    <property type="match status" value="1"/>
</dbReference>
<dbReference type="Proteomes" id="UP000046393">
    <property type="component" value="Unplaced"/>
</dbReference>
<protein>
    <submittedName>
        <fullName evidence="3">TLDc domain-containing protein</fullName>
    </submittedName>
</protein>
<name>A0A0N5AJZ1_9BILA</name>
<dbReference type="WBParaSite" id="SMUV_0000479201-mRNA-1">
    <property type="protein sequence ID" value="SMUV_0000479201-mRNA-1"/>
    <property type="gene ID" value="SMUV_0000479201"/>
</dbReference>